<proteinExistence type="predicted"/>
<dbReference type="Pfam" id="PF00117">
    <property type="entry name" value="GATase"/>
    <property type="match status" value="1"/>
</dbReference>
<dbReference type="Gene3D" id="3.40.50.880">
    <property type="match status" value="1"/>
</dbReference>
<organism evidence="3 4">
    <name type="scientific">Candidatus Acidiferrum panamense</name>
    <dbReference type="NCBI Taxonomy" id="2741543"/>
    <lineage>
        <taxon>Bacteria</taxon>
        <taxon>Pseudomonadati</taxon>
        <taxon>Acidobacteriota</taxon>
        <taxon>Terriglobia</taxon>
        <taxon>Candidatus Acidiferrales</taxon>
        <taxon>Candidatus Acidiferrum</taxon>
    </lineage>
</organism>
<evidence type="ECO:0000313" key="4">
    <source>
        <dbReference type="Proteomes" id="UP000567293"/>
    </source>
</evidence>
<dbReference type="Proteomes" id="UP000567293">
    <property type="component" value="Unassembled WGS sequence"/>
</dbReference>
<evidence type="ECO:0000256" key="1">
    <source>
        <dbReference type="ARBA" id="ARBA00022962"/>
    </source>
</evidence>
<name>A0A7V8SZB8_9BACT</name>
<evidence type="ECO:0000313" key="3">
    <source>
        <dbReference type="EMBL" id="MBA0087826.1"/>
    </source>
</evidence>
<dbReference type="FunFam" id="3.40.50.880:FF:000003">
    <property type="entry name" value="Anthranilate synthase component II"/>
    <property type="match status" value="1"/>
</dbReference>
<dbReference type="InterPro" id="IPR006221">
    <property type="entry name" value="TrpG/PapA_dom"/>
</dbReference>
<gene>
    <name evidence="3" type="ORF">HRJ53_22805</name>
</gene>
<dbReference type="EMBL" id="JACDQQ010002206">
    <property type="protein sequence ID" value="MBA0087826.1"/>
    <property type="molecule type" value="Genomic_DNA"/>
</dbReference>
<reference evidence="3" key="1">
    <citation type="submission" date="2020-06" db="EMBL/GenBank/DDBJ databases">
        <title>Legume-microbial interactions unlock mineral nutrients during tropical forest succession.</title>
        <authorList>
            <person name="Epihov D.Z."/>
        </authorList>
    </citation>
    <scope>NUCLEOTIDE SEQUENCE [LARGE SCALE GENOMIC DNA]</scope>
    <source>
        <strain evidence="3">Pan2503</strain>
    </source>
</reference>
<dbReference type="GO" id="GO:0005829">
    <property type="term" value="C:cytosol"/>
    <property type="evidence" value="ECO:0007669"/>
    <property type="project" value="TreeGrafter"/>
</dbReference>
<sequence length="195" mass="21059">MTDVLILDNYDSFTWNLVQAVEGLGSPCVVRRSDQINLVEVAALAPRRIILSPGPFGPERTGICADVVRRFARRTPILGVCLGMQVIATVAGATVRPSGQPVHGKASSVCHAEAGVLRGLPSPFRGARYHSLIVDPETVPSTLEVTAWTEDGIIMGCRLQQTRAEGVLFHPESFLTENGAELMRNFLDLSTSHVV</sequence>
<keyword evidence="4" id="KW-1185">Reference proteome</keyword>
<dbReference type="InterPro" id="IPR050472">
    <property type="entry name" value="Anth_synth/Amidotransfase"/>
</dbReference>
<comment type="caution">
    <text evidence="3">The sequence shown here is derived from an EMBL/GenBank/DDBJ whole genome shotgun (WGS) entry which is preliminary data.</text>
</comment>
<dbReference type="NCBIfam" id="TIGR00566">
    <property type="entry name" value="trpG_papA"/>
    <property type="match status" value="1"/>
</dbReference>
<dbReference type="AlphaFoldDB" id="A0A7V8SZB8"/>
<dbReference type="PROSITE" id="PS51273">
    <property type="entry name" value="GATASE_TYPE_1"/>
    <property type="match status" value="1"/>
</dbReference>
<dbReference type="InterPro" id="IPR017926">
    <property type="entry name" value="GATASE"/>
</dbReference>
<dbReference type="PRINTS" id="PR00099">
    <property type="entry name" value="CPSGATASE"/>
</dbReference>
<dbReference type="CDD" id="cd01743">
    <property type="entry name" value="GATase1_Anthranilate_Synthase"/>
    <property type="match status" value="1"/>
</dbReference>
<dbReference type="PRINTS" id="PR00096">
    <property type="entry name" value="GATASE"/>
</dbReference>
<dbReference type="PANTHER" id="PTHR43418">
    <property type="entry name" value="MULTIFUNCTIONAL TRYPTOPHAN BIOSYNTHESIS PROTEIN-RELATED"/>
    <property type="match status" value="1"/>
</dbReference>
<dbReference type="PANTHER" id="PTHR43418:SF4">
    <property type="entry name" value="MULTIFUNCTIONAL TRYPTOPHAN BIOSYNTHESIS PROTEIN"/>
    <property type="match status" value="1"/>
</dbReference>
<dbReference type="GO" id="GO:0000162">
    <property type="term" value="P:L-tryptophan biosynthetic process"/>
    <property type="evidence" value="ECO:0007669"/>
    <property type="project" value="TreeGrafter"/>
</dbReference>
<dbReference type="InterPro" id="IPR029062">
    <property type="entry name" value="Class_I_gatase-like"/>
</dbReference>
<dbReference type="GO" id="GO:0004049">
    <property type="term" value="F:anthranilate synthase activity"/>
    <property type="evidence" value="ECO:0007669"/>
    <property type="project" value="TreeGrafter"/>
</dbReference>
<keyword evidence="1" id="KW-0315">Glutamine amidotransferase</keyword>
<protein>
    <submittedName>
        <fullName evidence="3">Aminodeoxychorismate/anthranilate synthase component II</fullName>
    </submittedName>
</protein>
<accession>A0A7V8SZB8</accession>
<dbReference type="PRINTS" id="PR00097">
    <property type="entry name" value="ANTSNTHASEII"/>
</dbReference>
<feature type="domain" description="Glutamine amidotransferase" evidence="2">
    <location>
        <begin position="5"/>
        <end position="187"/>
    </location>
</feature>
<evidence type="ECO:0000259" key="2">
    <source>
        <dbReference type="Pfam" id="PF00117"/>
    </source>
</evidence>
<dbReference type="SUPFAM" id="SSF52317">
    <property type="entry name" value="Class I glutamine amidotransferase-like"/>
    <property type="match status" value="1"/>
</dbReference>